<keyword evidence="2" id="KW-0479">Metal-binding</keyword>
<protein>
    <submittedName>
        <fullName evidence="5">Enolase C-terminal domain-like protein</fullName>
    </submittedName>
</protein>
<dbReference type="InterPro" id="IPR029065">
    <property type="entry name" value="Enolase_C-like"/>
</dbReference>
<dbReference type="SUPFAM" id="SSF51604">
    <property type="entry name" value="Enolase C-terminal domain-like"/>
    <property type="match status" value="1"/>
</dbReference>
<dbReference type="InterPro" id="IPR036849">
    <property type="entry name" value="Enolase-like_C_sf"/>
</dbReference>
<dbReference type="SFLD" id="SFLDS00001">
    <property type="entry name" value="Enolase"/>
    <property type="match status" value="1"/>
</dbReference>
<dbReference type="Pfam" id="PF13378">
    <property type="entry name" value="MR_MLE_C"/>
    <property type="match status" value="1"/>
</dbReference>
<dbReference type="RefSeq" id="WP_378093986.1">
    <property type="nucleotide sequence ID" value="NZ_JBHSEP010000004.1"/>
</dbReference>
<reference evidence="6" key="1">
    <citation type="journal article" date="2019" name="Int. J. Syst. Evol. Microbiol.">
        <title>The Global Catalogue of Microorganisms (GCM) 10K type strain sequencing project: providing services to taxonomists for standard genome sequencing and annotation.</title>
        <authorList>
            <consortium name="The Broad Institute Genomics Platform"/>
            <consortium name="The Broad Institute Genome Sequencing Center for Infectious Disease"/>
            <person name="Wu L."/>
            <person name="Ma J."/>
        </authorList>
    </citation>
    <scope>NUCLEOTIDE SEQUENCE [LARGE SCALE GENOMIC DNA]</scope>
    <source>
        <strain evidence="6">CCUG 49571</strain>
    </source>
</reference>
<dbReference type="InterPro" id="IPR029017">
    <property type="entry name" value="Enolase-like_N"/>
</dbReference>
<name>A0ABV9F7Y2_9BACL</name>
<feature type="domain" description="Mandelate racemase/muconate lactonizing enzyme C-terminal" evidence="4">
    <location>
        <begin position="150"/>
        <end position="246"/>
    </location>
</feature>
<dbReference type="PANTHER" id="PTHR13794">
    <property type="entry name" value="ENOLASE SUPERFAMILY, MANDELATE RACEMASE"/>
    <property type="match status" value="1"/>
</dbReference>
<keyword evidence="3" id="KW-0460">Magnesium</keyword>
<dbReference type="SMART" id="SM00922">
    <property type="entry name" value="MR_MLE"/>
    <property type="match status" value="1"/>
</dbReference>
<evidence type="ECO:0000313" key="6">
    <source>
        <dbReference type="Proteomes" id="UP001596028"/>
    </source>
</evidence>
<dbReference type="InterPro" id="IPR013341">
    <property type="entry name" value="Mandelate_racemase_N_dom"/>
</dbReference>
<dbReference type="Gene3D" id="3.30.390.10">
    <property type="entry name" value="Enolase-like, N-terminal domain"/>
    <property type="match status" value="1"/>
</dbReference>
<comment type="cofactor">
    <cofactor evidence="1">
        <name>Mg(2+)</name>
        <dbReference type="ChEBI" id="CHEBI:18420"/>
    </cofactor>
</comment>
<evidence type="ECO:0000259" key="4">
    <source>
        <dbReference type="SMART" id="SM00922"/>
    </source>
</evidence>
<dbReference type="Pfam" id="PF02746">
    <property type="entry name" value="MR_MLE_N"/>
    <property type="match status" value="1"/>
</dbReference>
<dbReference type="EMBL" id="JBHSEP010000004">
    <property type="protein sequence ID" value="MFC4598091.1"/>
    <property type="molecule type" value="Genomic_DNA"/>
</dbReference>
<dbReference type="InterPro" id="IPR013342">
    <property type="entry name" value="Mandelate_racemase_C"/>
</dbReference>
<dbReference type="SUPFAM" id="SSF54826">
    <property type="entry name" value="Enolase N-terminal domain-like"/>
    <property type="match status" value="1"/>
</dbReference>
<evidence type="ECO:0000256" key="1">
    <source>
        <dbReference type="ARBA" id="ARBA00001946"/>
    </source>
</evidence>
<sequence length="369" mass="41343">MGTAKECGRTVKIIDVKAYAIKQDVKIPFKWRKGLPQGSHLNEAGILRILTDEGIEGIAVAQRGLMTVDYTKRRLRDMLIGRDPLLKERLWHEMWEMDRAEEFQIYYMGLPDVALWDITAKKAGMPLYQLLGGSQDRVQAYASTVTYDTVDEYLRVADYCLERGYKAIKLHAWGDAREDAKLCHALRKHVGDDICLMYDGSAGFHLQDAIYLGKSLEQAGYHWYEEPMREFNMWNYKKLCDELTIPVLAAETSDGCHYNAADFIVHGACDIIRTGTVLKGGITGALRIAHLADSFGMKAEIHGGDQANVQLACGINNNSFFEVLVWGTDPIGFGYAEVESDGFITAPQGPGIGYSFDWDEIESKAYAKA</sequence>
<dbReference type="Proteomes" id="UP001596028">
    <property type="component" value="Unassembled WGS sequence"/>
</dbReference>
<dbReference type="InterPro" id="IPR046945">
    <property type="entry name" value="RHMD-like"/>
</dbReference>
<dbReference type="Gene3D" id="3.20.20.120">
    <property type="entry name" value="Enolase-like C-terminal domain"/>
    <property type="match status" value="1"/>
</dbReference>
<comment type="caution">
    <text evidence="5">The sequence shown here is derived from an EMBL/GenBank/DDBJ whole genome shotgun (WGS) entry which is preliminary data.</text>
</comment>
<keyword evidence="6" id="KW-1185">Reference proteome</keyword>
<proteinExistence type="predicted"/>
<dbReference type="PANTHER" id="PTHR13794:SF58">
    <property type="entry name" value="MITOCHONDRIAL ENOLASE SUPERFAMILY MEMBER 1"/>
    <property type="match status" value="1"/>
</dbReference>
<organism evidence="5 6">
    <name type="scientific">Cohnella hongkongensis</name>
    <dbReference type="NCBI Taxonomy" id="178337"/>
    <lineage>
        <taxon>Bacteria</taxon>
        <taxon>Bacillati</taxon>
        <taxon>Bacillota</taxon>
        <taxon>Bacilli</taxon>
        <taxon>Bacillales</taxon>
        <taxon>Paenibacillaceae</taxon>
        <taxon>Cohnella</taxon>
    </lineage>
</organism>
<evidence type="ECO:0000256" key="2">
    <source>
        <dbReference type="ARBA" id="ARBA00022723"/>
    </source>
</evidence>
<evidence type="ECO:0000256" key="3">
    <source>
        <dbReference type="ARBA" id="ARBA00022842"/>
    </source>
</evidence>
<gene>
    <name evidence="5" type="ORF">ACFO3S_07535</name>
</gene>
<evidence type="ECO:0000313" key="5">
    <source>
        <dbReference type="EMBL" id="MFC4598091.1"/>
    </source>
</evidence>
<accession>A0ABV9F7Y2</accession>